<proteinExistence type="predicted"/>
<accession>A0ABZ3EGD7</accession>
<name>A0ABZ3EGD7_9STAP</name>
<protein>
    <recommendedName>
        <fullName evidence="4">SMODS-associating 2TM beta-strand rich effector domain-containing protein</fullName>
    </recommendedName>
</protein>
<evidence type="ECO:0000313" key="2">
    <source>
        <dbReference type="EMBL" id="XAF71555.1"/>
    </source>
</evidence>
<feature type="transmembrane region" description="Helical" evidence="1">
    <location>
        <begin position="6"/>
        <end position="29"/>
    </location>
</feature>
<evidence type="ECO:0000313" key="3">
    <source>
        <dbReference type="Proteomes" id="UP001436297"/>
    </source>
</evidence>
<organism evidence="2 3">
    <name type="scientific">Staphylococcus hsinchuensis</name>
    <dbReference type="NCBI Taxonomy" id="3051183"/>
    <lineage>
        <taxon>Bacteria</taxon>
        <taxon>Bacillati</taxon>
        <taxon>Bacillota</taxon>
        <taxon>Bacilli</taxon>
        <taxon>Bacillales</taxon>
        <taxon>Staphylococcaceae</taxon>
        <taxon>Staphylococcus</taxon>
    </lineage>
</organism>
<gene>
    <name evidence="2" type="ORF">QQM35_03755</name>
</gene>
<dbReference type="Proteomes" id="UP001436297">
    <property type="component" value="Chromosome"/>
</dbReference>
<keyword evidence="1" id="KW-0472">Membrane</keyword>
<evidence type="ECO:0008006" key="4">
    <source>
        <dbReference type="Google" id="ProtNLM"/>
    </source>
</evidence>
<evidence type="ECO:0000256" key="1">
    <source>
        <dbReference type="SAM" id="Phobius"/>
    </source>
</evidence>
<sequence>MISIISAIGSIGTFIMALFYFVSVSIQLYQMRISFIPALSFNQILIIKDEEGLQLRNTGNANEENTDQDFLKMYNLGGGAAKEIKVQIYLGNNNVLQEKYVNILPSKEGYLLPINRDVFKELDNTIRSNANETDLHIKIFYKHNVSRKVQELHLNGKLDSFNTFNEKSIYELQFFSAKQST</sequence>
<dbReference type="RefSeq" id="WP_251521920.1">
    <property type="nucleotide sequence ID" value="NZ_CP128355.1"/>
</dbReference>
<keyword evidence="3" id="KW-1185">Reference proteome</keyword>
<keyword evidence="1" id="KW-1133">Transmembrane helix</keyword>
<dbReference type="EMBL" id="CP128355">
    <property type="protein sequence ID" value="XAF71555.1"/>
    <property type="molecule type" value="Genomic_DNA"/>
</dbReference>
<reference evidence="2 3" key="1">
    <citation type="journal article" date="2024" name="Pathogens">
        <title>Staphylococcus hsinchuensis sp. nov., Isolated from Soymilk.</title>
        <authorList>
            <person name="Wang Y.T."/>
            <person name="Lin Y.C."/>
            <person name="Hsieh Y.H."/>
            <person name="Lin Y.T."/>
            <person name="Hamada M."/>
            <person name="Chen C.C."/>
            <person name="Liou J.S."/>
            <person name="Lee A.Y."/>
            <person name="Zhang W.L."/>
            <person name="Chen Y.T."/>
            <person name="Huang C.H."/>
        </authorList>
    </citation>
    <scope>NUCLEOTIDE SEQUENCE [LARGE SCALE GENOMIC DNA]</scope>
    <source>
        <strain evidence="2 3">H164</strain>
    </source>
</reference>
<keyword evidence="1" id="KW-0812">Transmembrane</keyword>